<accession>A0A699W7X5</accession>
<name>A0A699W7X5_TANCI</name>
<sequence>MEFLENQKQMEPVGDDAELNEAFEDDERPHPPQIKKIKKNQIGFHVRNKGYHTQEFREAMREEMRRKQKATEAMYEMTKGKDETIKRLKG</sequence>
<evidence type="ECO:0000256" key="1">
    <source>
        <dbReference type="SAM" id="MobiDB-lite"/>
    </source>
</evidence>
<comment type="caution">
    <text evidence="2">The sequence shown here is derived from an EMBL/GenBank/DDBJ whole genome shotgun (WGS) entry which is preliminary data.</text>
</comment>
<reference evidence="2" key="1">
    <citation type="journal article" date="2019" name="Sci. Rep.">
        <title>Draft genome of Tanacetum cinerariifolium, the natural source of mosquito coil.</title>
        <authorList>
            <person name="Yamashiro T."/>
            <person name="Shiraishi A."/>
            <person name="Satake H."/>
            <person name="Nakayama K."/>
        </authorList>
    </citation>
    <scope>NUCLEOTIDE SEQUENCE</scope>
</reference>
<proteinExistence type="predicted"/>
<organism evidence="2">
    <name type="scientific">Tanacetum cinerariifolium</name>
    <name type="common">Dalmatian daisy</name>
    <name type="synonym">Chrysanthemum cinerariifolium</name>
    <dbReference type="NCBI Taxonomy" id="118510"/>
    <lineage>
        <taxon>Eukaryota</taxon>
        <taxon>Viridiplantae</taxon>
        <taxon>Streptophyta</taxon>
        <taxon>Embryophyta</taxon>
        <taxon>Tracheophyta</taxon>
        <taxon>Spermatophyta</taxon>
        <taxon>Magnoliopsida</taxon>
        <taxon>eudicotyledons</taxon>
        <taxon>Gunneridae</taxon>
        <taxon>Pentapetalae</taxon>
        <taxon>asterids</taxon>
        <taxon>campanulids</taxon>
        <taxon>Asterales</taxon>
        <taxon>Asteraceae</taxon>
        <taxon>Asteroideae</taxon>
        <taxon>Anthemideae</taxon>
        <taxon>Anthemidinae</taxon>
        <taxon>Tanacetum</taxon>
    </lineage>
</organism>
<dbReference type="AlphaFoldDB" id="A0A699W7X5"/>
<dbReference type="EMBL" id="BKCJ011544010">
    <property type="protein sequence ID" value="GFD41001.1"/>
    <property type="molecule type" value="Genomic_DNA"/>
</dbReference>
<feature type="compositionally biased region" description="Acidic residues" evidence="1">
    <location>
        <begin position="13"/>
        <end position="26"/>
    </location>
</feature>
<evidence type="ECO:0000313" key="2">
    <source>
        <dbReference type="EMBL" id="GFD41001.1"/>
    </source>
</evidence>
<protein>
    <submittedName>
        <fullName evidence="2">Uncharacterized protein</fullName>
    </submittedName>
</protein>
<feature type="non-terminal residue" evidence="2">
    <location>
        <position position="90"/>
    </location>
</feature>
<feature type="region of interest" description="Disordered" evidence="1">
    <location>
        <begin position="1"/>
        <end position="33"/>
    </location>
</feature>
<gene>
    <name evidence="2" type="ORF">Tci_912970</name>
</gene>